<organism evidence="2 3">
    <name type="scientific">Vespula vulgaris</name>
    <name type="common">Yellow jacket</name>
    <name type="synonym">Wasp</name>
    <dbReference type="NCBI Taxonomy" id="7454"/>
    <lineage>
        <taxon>Eukaryota</taxon>
        <taxon>Metazoa</taxon>
        <taxon>Ecdysozoa</taxon>
        <taxon>Arthropoda</taxon>
        <taxon>Hexapoda</taxon>
        <taxon>Insecta</taxon>
        <taxon>Pterygota</taxon>
        <taxon>Neoptera</taxon>
        <taxon>Endopterygota</taxon>
        <taxon>Hymenoptera</taxon>
        <taxon>Apocrita</taxon>
        <taxon>Aculeata</taxon>
        <taxon>Vespoidea</taxon>
        <taxon>Vespidae</taxon>
        <taxon>Vespinae</taxon>
        <taxon>Vespula</taxon>
    </lineage>
</organism>
<proteinExistence type="predicted"/>
<evidence type="ECO:0000256" key="1">
    <source>
        <dbReference type="SAM" id="MobiDB-lite"/>
    </source>
</evidence>
<keyword evidence="3" id="KW-1185">Reference proteome</keyword>
<feature type="compositionally biased region" description="Basic and acidic residues" evidence="1">
    <location>
        <begin position="7"/>
        <end position="21"/>
    </location>
</feature>
<gene>
    <name evidence="2" type="ORF">HZH66_012073</name>
</gene>
<evidence type="ECO:0000313" key="3">
    <source>
        <dbReference type="Proteomes" id="UP000614350"/>
    </source>
</evidence>
<reference evidence="2" key="1">
    <citation type="journal article" date="2020" name="G3 (Bethesda)">
        <title>High-Quality Assemblies for Three Invasive Social Wasps from the &lt;i&gt;Vespula&lt;/i&gt; Genus.</title>
        <authorList>
            <person name="Harrop T.W.R."/>
            <person name="Guhlin J."/>
            <person name="McLaughlin G.M."/>
            <person name="Permina E."/>
            <person name="Stockwell P."/>
            <person name="Gilligan J."/>
            <person name="Le Lec M.F."/>
            <person name="Gruber M.A.M."/>
            <person name="Quinn O."/>
            <person name="Lovegrove M."/>
            <person name="Duncan E.J."/>
            <person name="Remnant E.J."/>
            <person name="Van Eeckhoven J."/>
            <person name="Graham B."/>
            <person name="Knapp R.A."/>
            <person name="Langford K.W."/>
            <person name="Kronenberg Z."/>
            <person name="Press M.O."/>
            <person name="Eacker S.M."/>
            <person name="Wilson-Rankin E.E."/>
            <person name="Purcell J."/>
            <person name="Lester P.J."/>
            <person name="Dearden P.K."/>
        </authorList>
    </citation>
    <scope>NUCLEOTIDE SEQUENCE</scope>
    <source>
        <strain evidence="2">Marl-1</strain>
    </source>
</reference>
<feature type="region of interest" description="Disordered" evidence="1">
    <location>
        <begin position="76"/>
        <end position="101"/>
    </location>
</feature>
<name>A0A834JD68_VESVU</name>
<dbReference type="Proteomes" id="UP000614350">
    <property type="component" value="Unassembled WGS sequence"/>
</dbReference>
<dbReference type="EMBL" id="JACSEA010000015">
    <property type="protein sequence ID" value="KAF7384987.1"/>
    <property type="molecule type" value="Genomic_DNA"/>
</dbReference>
<protein>
    <submittedName>
        <fullName evidence="2">Uncharacterized protein</fullName>
    </submittedName>
</protein>
<evidence type="ECO:0000313" key="2">
    <source>
        <dbReference type="EMBL" id="KAF7384987.1"/>
    </source>
</evidence>
<feature type="region of interest" description="Disordered" evidence="1">
    <location>
        <begin position="1"/>
        <end position="47"/>
    </location>
</feature>
<feature type="compositionally biased region" description="Acidic residues" evidence="1">
    <location>
        <begin position="25"/>
        <end position="47"/>
    </location>
</feature>
<dbReference type="AlphaFoldDB" id="A0A834JD68"/>
<accession>A0A834JD68</accession>
<sequence>MDAATVETKEQREEENNERYSNESSLEENDDDDDDDDEDEDDDEDDDVTLLVFSLWRYSLGRSTSLGPMDPVIRMARRQDHPGPSKASLCKGSSPEGYKTKGAAWQRQIACTGAAYRVAEPP</sequence>
<comment type="caution">
    <text evidence="2">The sequence shown here is derived from an EMBL/GenBank/DDBJ whole genome shotgun (WGS) entry which is preliminary data.</text>
</comment>